<dbReference type="AlphaFoldDB" id="A0A7L4ZU76"/>
<dbReference type="InterPro" id="IPR011083">
    <property type="entry name" value="Phage_tail_collar_dom"/>
</dbReference>
<evidence type="ECO:0000313" key="2">
    <source>
        <dbReference type="Proteomes" id="UP000326380"/>
    </source>
</evidence>
<dbReference type="Pfam" id="PF07484">
    <property type="entry name" value="Collar"/>
    <property type="match status" value="2"/>
</dbReference>
<sequence length="356" mass="36980">MRQYIGEVRTFAGRTAPEGWALCDGRSLNPEEYPVLFRLIGTTYGGNFTAFKIPDLRSRVATGVGTGPQGTSYTLGETGGSETVTLTRSNLPQHTHAVEALVSVVTQGSGRTADPANGRPSVAQADAFGSVATEGTALAYNALGGYSSPVGGQQSHSNIQPVLAINYMIALTGADPETTTPSELVPEAYIGDIMLVAFPDYPRGWIPCRGASLPIKGNEALHSLLGTLYGSSPEHFNLPNLQGRVPVGATTPEQVGITGGRDTVALTLAQLPAHNHTVALTMNTALEVANTSPAGNYPGNGSSAQYSTSPGTDFMAADAVQVSAAAVGGSLPHENRQPYLGLSYLIALQGLFPSRP</sequence>
<comment type="caution">
    <text evidence="1">The sequence shown here is derived from an EMBL/GenBank/DDBJ whole genome shotgun (WGS) entry which is preliminary data.</text>
</comment>
<dbReference type="RefSeq" id="WP_151077433.1">
    <property type="nucleotide sequence ID" value="NZ_CP047647.1"/>
</dbReference>
<dbReference type="Proteomes" id="UP000326380">
    <property type="component" value="Unassembled WGS sequence"/>
</dbReference>
<dbReference type="EMBL" id="VTWU01000001">
    <property type="protein sequence ID" value="KAA9339762.1"/>
    <property type="molecule type" value="Genomic_DNA"/>
</dbReference>
<keyword evidence="2" id="KW-1185">Reference proteome</keyword>
<protein>
    <submittedName>
        <fullName evidence="1">Uncharacterized protein</fullName>
    </submittedName>
</protein>
<accession>A0A7L4ZU76</accession>
<proteinExistence type="predicted"/>
<name>A0A7L4ZU76_9BACT</name>
<organism evidence="1 2">
    <name type="scientific">Hymenobacter busanensis</name>
    <dbReference type="NCBI Taxonomy" id="2607656"/>
    <lineage>
        <taxon>Bacteria</taxon>
        <taxon>Pseudomonadati</taxon>
        <taxon>Bacteroidota</taxon>
        <taxon>Cytophagia</taxon>
        <taxon>Cytophagales</taxon>
        <taxon>Hymenobacteraceae</taxon>
        <taxon>Hymenobacter</taxon>
    </lineage>
</organism>
<reference evidence="1 2" key="1">
    <citation type="submission" date="2019-09" db="EMBL/GenBank/DDBJ databases">
        <title>Genome sequence of Hymenobacter sp. M3.</title>
        <authorList>
            <person name="Srinivasan S."/>
        </authorList>
    </citation>
    <scope>NUCLEOTIDE SEQUENCE [LARGE SCALE GENOMIC DNA]</scope>
    <source>
        <strain evidence="1 2">M3</strain>
    </source>
</reference>
<dbReference type="SUPFAM" id="SSF88874">
    <property type="entry name" value="Receptor-binding domain of short tail fibre protein gp12"/>
    <property type="match status" value="2"/>
</dbReference>
<gene>
    <name evidence="1" type="ORF">F0P96_03865</name>
</gene>
<dbReference type="InterPro" id="IPR037053">
    <property type="entry name" value="Phage_tail_collar_dom_sf"/>
</dbReference>
<evidence type="ECO:0000313" key="1">
    <source>
        <dbReference type="EMBL" id="KAA9339762.1"/>
    </source>
</evidence>
<dbReference type="Gene3D" id="3.90.1340.10">
    <property type="entry name" value="Phage tail collar domain"/>
    <property type="match status" value="2"/>
</dbReference>